<name>A0AAU9SQV2_THLAR</name>
<protein>
    <submittedName>
        <fullName evidence="1">Uncharacterized protein</fullName>
    </submittedName>
</protein>
<dbReference type="EMBL" id="OU466862">
    <property type="protein sequence ID" value="CAH2071072.1"/>
    <property type="molecule type" value="Genomic_DNA"/>
</dbReference>
<dbReference type="SUPFAM" id="SSF56219">
    <property type="entry name" value="DNase I-like"/>
    <property type="match status" value="1"/>
</dbReference>
<accession>A0AAU9SQV2</accession>
<evidence type="ECO:0000313" key="1">
    <source>
        <dbReference type="EMBL" id="CAH2071072.1"/>
    </source>
</evidence>
<sequence>MTICVDSIHHEVKPLFGCLVETRVQQDNYSGIVSSALPGWSIFNNYDYHRLGHIWFCWSGAVVVTFLHKSTQIITSAIQVVGTGEDFICYVVYKSNFEAERRDLWRIYEQLKPINEYYRGYDQHTNQVGMRYFQNLVMGCNLVDLTHIYTIFTWWNKRQCDPIEKTLDQFLINGTWVITDHVRCVIYLSQLVSKRREQPPLHHSRAALYKSCGNRTKHIPVICQTVLIVLMRSYVCVRQRCYRIHQRIL</sequence>
<dbReference type="InterPro" id="IPR036691">
    <property type="entry name" value="Endo/exonu/phosph_ase_sf"/>
</dbReference>
<gene>
    <name evidence="1" type="ORF">TAV2_LOCUS20144</name>
</gene>
<proteinExistence type="predicted"/>
<organism evidence="1 2">
    <name type="scientific">Thlaspi arvense</name>
    <name type="common">Field penny-cress</name>
    <dbReference type="NCBI Taxonomy" id="13288"/>
    <lineage>
        <taxon>Eukaryota</taxon>
        <taxon>Viridiplantae</taxon>
        <taxon>Streptophyta</taxon>
        <taxon>Embryophyta</taxon>
        <taxon>Tracheophyta</taxon>
        <taxon>Spermatophyta</taxon>
        <taxon>Magnoliopsida</taxon>
        <taxon>eudicotyledons</taxon>
        <taxon>Gunneridae</taxon>
        <taxon>Pentapetalae</taxon>
        <taxon>rosids</taxon>
        <taxon>malvids</taxon>
        <taxon>Brassicales</taxon>
        <taxon>Brassicaceae</taxon>
        <taxon>Thlaspideae</taxon>
        <taxon>Thlaspi</taxon>
    </lineage>
</organism>
<dbReference type="Proteomes" id="UP000836841">
    <property type="component" value="Chromosome 6"/>
</dbReference>
<reference evidence="1 2" key="1">
    <citation type="submission" date="2022-03" db="EMBL/GenBank/DDBJ databases">
        <authorList>
            <person name="Nunn A."/>
            <person name="Chopra R."/>
            <person name="Nunn A."/>
            <person name="Contreras Garrido A."/>
        </authorList>
    </citation>
    <scope>NUCLEOTIDE SEQUENCE [LARGE SCALE GENOMIC DNA]</scope>
</reference>
<keyword evidence="2" id="KW-1185">Reference proteome</keyword>
<evidence type="ECO:0000313" key="2">
    <source>
        <dbReference type="Proteomes" id="UP000836841"/>
    </source>
</evidence>
<dbReference type="AlphaFoldDB" id="A0AAU9SQV2"/>